<reference evidence="2" key="1">
    <citation type="journal article" date="2023" name="Front. Plant Sci.">
        <title>Chromosomal-level genome assembly of Melastoma candidum provides insights into trichome evolution.</title>
        <authorList>
            <person name="Zhong Y."/>
            <person name="Wu W."/>
            <person name="Sun C."/>
            <person name="Zou P."/>
            <person name="Liu Y."/>
            <person name="Dai S."/>
            <person name="Zhou R."/>
        </authorList>
    </citation>
    <scope>NUCLEOTIDE SEQUENCE [LARGE SCALE GENOMIC DNA]</scope>
</reference>
<comment type="caution">
    <text evidence="1">The sequence shown here is derived from an EMBL/GenBank/DDBJ whole genome shotgun (WGS) entry which is preliminary data.</text>
</comment>
<protein>
    <submittedName>
        <fullName evidence="1">Uncharacterized protein</fullName>
    </submittedName>
</protein>
<evidence type="ECO:0000313" key="2">
    <source>
        <dbReference type="Proteomes" id="UP001057402"/>
    </source>
</evidence>
<dbReference type="EMBL" id="CM042882">
    <property type="protein sequence ID" value="KAI4382151.1"/>
    <property type="molecule type" value="Genomic_DNA"/>
</dbReference>
<name>A0ACB9RV98_9MYRT</name>
<accession>A0ACB9RV98</accession>
<keyword evidence="2" id="KW-1185">Reference proteome</keyword>
<dbReference type="Proteomes" id="UP001057402">
    <property type="component" value="Chromosome 3"/>
</dbReference>
<sequence>MLPLLHHRIQPVDCYFQRRKFWNDDFDPFAVALEKVREEDRGRTQVRSHRRAQSLSPFWAFKSSDTGKTTSNPNQALQTPDRDVKTDYKRNPVNAYISKKQGIKRLFSFTSFGSSSCLRPQIHPKFHLGGMKPRKRR</sequence>
<proteinExistence type="predicted"/>
<gene>
    <name evidence="1" type="ORF">MLD38_008150</name>
</gene>
<evidence type="ECO:0000313" key="1">
    <source>
        <dbReference type="EMBL" id="KAI4382151.1"/>
    </source>
</evidence>
<organism evidence="1 2">
    <name type="scientific">Melastoma candidum</name>
    <dbReference type="NCBI Taxonomy" id="119954"/>
    <lineage>
        <taxon>Eukaryota</taxon>
        <taxon>Viridiplantae</taxon>
        <taxon>Streptophyta</taxon>
        <taxon>Embryophyta</taxon>
        <taxon>Tracheophyta</taxon>
        <taxon>Spermatophyta</taxon>
        <taxon>Magnoliopsida</taxon>
        <taxon>eudicotyledons</taxon>
        <taxon>Gunneridae</taxon>
        <taxon>Pentapetalae</taxon>
        <taxon>rosids</taxon>
        <taxon>malvids</taxon>
        <taxon>Myrtales</taxon>
        <taxon>Melastomataceae</taxon>
        <taxon>Melastomatoideae</taxon>
        <taxon>Melastomateae</taxon>
        <taxon>Melastoma</taxon>
    </lineage>
</organism>